<proteinExistence type="predicted"/>
<evidence type="ECO:0000256" key="1">
    <source>
        <dbReference type="SAM" id="MobiDB-lite"/>
    </source>
</evidence>
<dbReference type="InterPro" id="IPR011604">
    <property type="entry name" value="PDDEXK-like_dom_sf"/>
</dbReference>
<dbReference type="Gene3D" id="3.90.320.10">
    <property type="match status" value="1"/>
</dbReference>
<dbReference type="Proteomes" id="UP001153636">
    <property type="component" value="Chromosome 5"/>
</dbReference>
<feature type="region of interest" description="Disordered" evidence="1">
    <location>
        <begin position="234"/>
        <end position="259"/>
    </location>
</feature>
<reference evidence="3" key="1">
    <citation type="submission" date="2022-01" db="EMBL/GenBank/DDBJ databases">
        <authorList>
            <person name="King R."/>
        </authorList>
    </citation>
    <scope>NUCLEOTIDE SEQUENCE</scope>
</reference>
<dbReference type="EMBL" id="OV651817">
    <property type="protein sequence ID" value="CAH1110927.1"/>
    <property type="molecule type" value="Genomic_DNA"/>
</dbReference>
<protein>
    <recommendedName>
        <fullName evidence="2">Mutator-like transposase domain-containing protein</fullName>
    </recommendedName>
</protein>
<evidence type="ECO:0000313" key="4">
    <source>
        <dbReference type="Proteomes" id="UP001153636"/>
    </source>
</evidence>
<organism evidence="3 4">
    <name type="scientific">Psylliodes chrysocephalus</name>
    <dbReference type="NCBI Taxonomy" id="3402493"/>
    <lineage>
        <taxon>Eukaryota</taxon>
        <taxon>Metazoa</taxon>
        <taxon>Ecdysozoa</taxon>
        <taxon>Arthropoda</taxon>
        <taxon>Hexapoda</taxon>
        <taxon>Insecta</taxon>
        <taxon>Pterygota</taxon>
        <taxon>Neoptera</taxon>
        <taxon>Endopterygota</taxon>
        <taxon>Coleoptera</taxon>
        <taxon>Polyphaga</taxon>
        <taxon>Cucujiformia</taxon>
        <taxon>Chrysomeloidea</taxon>
        <taxon>Chrysomelidae</taxon>
        <taxon>Galerucinae</taxon>
        <taxon>Alticini</taxon>
        <taxon>Psylliodes</taxon>
    </lineage>
</organism>
<sequence length="376" mass="43547">MHRLKYRKLVADGDSSLYANIMMKVSYGMEVEKIECKNHAVKNYGKALYKLQKDTKLNVEGRKLLTVSKIKELQNISKRIIYENVNKTVDILKTELENGPNHVFEDHFSCSENYCTTVGNITKSLIPTLESSGIFYHIKASLDRLIMMAGNLRANETNNKAEMFMSLLCKFNAGKRLNLTQRGSLETRAYIAALRYNLGICWEESVWENVTQRSAGEYFKKYLKNLKDNHDCHKKRRTGCKKKSKTNLKRSETDYGNSVPTATISNENYESEVSRILKRIQVSMEDIILIESKTGGQWDNPQYRSERRNRLTASVFGEVVKRRKTTPCHNLVKKILYETNFTSEAMLYIVELMKVLLCNYFGREEHLKILEHAAYL</sequence>
<keyword evidence="4" id="KW-1185">Reference proteome</keyword>
<feature type="domain" description="Mutator-like transposase" evidence="2">
    <location>
        <begin position="1"/>
        <end position="115"/>
    </location>
</feature>
<dbReference type="InterPro" id="IPR049012">
    <property type="entry name" value="Mutator_transp_dom"/>
</dbReference>
<dbReference type="OrthoDB" id="6777749at2759"/>
<dbReference type="AlphaFoldDB" id="A0A9P0D648"/>
<name>A0A9P0D648_9CUCU</name>
<evidence type="ECO:0000313" key="3">
    <source>
        <dbReference type="EMBL" id="CAH1110927.1"/>
    </source>
</evidence>
<gene>
    <name evidence="3" type="ORF">PSYICH_LOCUS11527</name>
</gene>
<evidence type="ECO:0000259" key="2">
    <source>
        <dbReference type="Pfam" id="PF20700"/>
    </source>
</evidence>
<dbReference type="Pfam" id="PF20700">
    <property type="entry name" value="Mutator"/>
    <property type="match status" value="1"/>
</dbReference>
<feature type="compositionally biased region" description="Basic residues" evidence="1">
    <location>
        <begin position="234"/>
        <end position="248"/>
    </location>
</feature>
<accession>A0A9P0D648</accession>